<evidence type="ECO:0000256" key="5">
    <source>
        <dbReference type="SAM" id="MobiDB-lite"/>
    </source>
</evidence>
<comment type="subcellular location">
    <subcellularLocation>
        <location evidence="1">Membrane</location>
        <topology evidence="1">Multi-pass membrane protein</topology>
    </subcellularLocation>
</comment>
<evidence type="ECO:0000256" key="2">
    <source>
        <dbReference type="ARBA" id="ARBA00022692"/>
    </source>
</evidence>
<feature type="transmembrane region" description="Helical" evidence="6">
    <location>
        <begin position="512"/>
        <end position="530"/>
    </location>
</feature>
<dbReference type="Ensembl" id="ENSCJPT00005022397.1">
    <property type="protein sequence ID" value="ENSCJPP00005015846.1"/>
    <property type="gene ID" value="ENSCJPG00005013088.1"/>
</dbReference>
<feature type="compositionally biased region" description="Pro residues" evidence="5">
    <location>
        <begin position="286"/>
        <end position="298"/>
    </location>
</feature>
<dbReference type="GO" id="GO:0005783">
    <property type="term" value="C:endoplasmic reticulum"/>
    <property type="evidence" value="ECO:0007669"/>
    <property type="project" value="TreeGrafter"/>
</dbReference>
<dbReference type="GO" id="GO:2001234">
    <property type="term" value="P:negative regulation of apoptotic signaling pathway"/>
    <property type="evidence" value="ECO:0007669"/>
    <property type="project" value="TreeGrafter"/>
</dbReference>
<dbReference type="GeneTree" id="ENSGT01050000244890"/>
<dbReference type="InterPro" id="IPR006214">
    <property type="entry name" value="Bax_inhibitor_1-related"/>
</dbReference>
<reference evidence="7" key="2">
    <citation type="submission" date="2025-08" db="UniProtKB">
        <authorList>
            <consortium name="Ensembl"/>
        </authorList>
    </citation>
    <scope>IDENTIFICATION</scope>
</reference>
<feature type="transmembrane region" description="Helical" evidence="6">
    <location>
        <begin position="455"/>
        <end position="473"/>
    </location>
</feature>
<keyword evidence="4 6" id="KW-0472">Membrane</keyword>
<keyword evidence="8" id="KW-1185">Reference proteome</keyword>
<dbReference type="GO" id="GO:0016020">
    <property type="term" value="C:membrane"/>
    <property type="evidence" value="ECO:0007669"/>
    <property type="project" value="UniProtKB-SubCell"/>
</dbReference>
<gene>
    <name evidence="7" type="primary">TMBIM1</name>
</gene>
<feature type="transmembrane region" description="Helical" evidence="6">
    <location>
        <begin position="542"/>
        <end position="566"/>
    </location>
</feature>
<feature type="transmembrane region" description="Helical" evidence="6">
    <location>
        <begin position="605"/>
        <end position="627"/>
    </location>
</feature>
<dbReference type="Proteomes" id="UP000694412">
    <property type="component" value="Chromosome 7"/>
</dbReference>
<dbReference type="PANTHER" id="PTHR23291:SF35">
    <property type="entry name" value="PROTEIN LIFEGUARD 3"/>
    <property type="match status" value="1"/>
</dbReference>
<feature type="compositionally biased region" description="Polar residues" evidence="5">
    <location>
        <begin position="124"/>
        <end position="145"/>
    </location>
</feature>
<feature type="compositionally biased region" description="Low complexity" evidence="5">
    <location>
        <begin position="265"/>
        <end position="285"/>
    </location>
</feature>
<evidence type="ECO:0000256" key="6">
    <source>
        <dbReference type="SAM" id="Phobius"/>
    </source>
</evidence>
<organism evidence="7 8">
    <name type="scientific">Coturnix japonica</name>
    <name type="common">Japanese quail</name>
    <name type="synonym">Coturnix coturnix japonica</name>
    <dbReference type="NCBI Taxonomy" id="93934"/>
    <lineage>
        <taxon>Eukaryota</taxon>
        <taxon>Metazoa</taxon>
        <taxon>Chordata</taxon>
        <taxon>Craniata</taxon>
        <taxon>Vertebrata</taxon>
        <taxon>Euteleostomi</taxon>
        <taxon>Archelosauria</taxon>
        <taxon>Archosauria</taxon>
        <taxon>Dinosauria</taxon>
        <taxon>Saurischia</taxon>
        <taxon>Theropoda</taxon>
        <taxon>Coelurosauria</taxon>
        <taxon>Aves</taxon>
        <taxon>Neognathae</taxon>
        <taxon>Galloanserae</taxon>
        <taxon>Galliformes</taxon>
        <taxon>Phasianidae</taxon>
        <taxon>Perdicinae</taxon>
        <taxon>Coturnix</taxon>
    </lineage>
</organism>
<keyword evidence="3 6" id="KW-1133">Transmembrane helix</keyword>
<dbReference type="Pfam" id="PF01027">
    <property type="entry name" value="Bax1-I"/>
    <property type="match status" value="1"/>
</dbReference>
<evidence type="ECO:0000313" key="7">
    <source>
        <dbReference type="Ensembl" id="ENSCJPP00005015846.1"/>
    </source>
</evidence>
<dbReference type="PANTHER" id="PTHR23291">
    <property type="entry name" value="BAX INHIBITOR-RELATED"/>
    <property type="match status" value="1"/>
</dbReference>
<accession>A0A8C2TPP8</accession>
<evidence type="ECO:0000256" key="3">
    <source>
        <dbReference type="ARBA" id="ARBA00022989"/>
    </source>
</evidence>
<dbReference type="AlphaFoldDB" id="A0A8C2TPP8"/>
<feature type="region of interest" description="Disordered" evidence="5">
    <location>
        <begin position="51"/>
        <end position="353"/>
    </location>
</feature>
<evidence type="ECO:0000256" key="1">
    <source>
        <dbReference type="ARBA" id="ARBA00004141"/>
    </source>
</evidence>
<feature type="compositionally biased region" description="Basic residues" evidence="5">
    <location>
        <begin position="177"/>
        <end position="186"/>
    </location>
</feature>
<name>A0A8C2TPP8_COTJA</name>
<reference evidence="7" key="3">
    <citation type="submission" date="2025-09" db="UniProtKB">
        <authorList>
            <consortium name="Ensembl"/>
        </authorList>
    </citation>
    <scope>IDENTIFICATION</scope>
</reference>
<feature type="transmembrane region" description="Helical" evidence="6">
    <location>
        <begin position="485"/>
        <end position="506"/>
    </location>
</feature>
<evidence type="ECO:0000256" key="4">
    <source>
        <dbReference type="ARBA" id="ARBA00023136"/>
    </source>
</evidence>
<sequence>MKDVTCSNLHLYPIPIRKEPPRALHPAPAYRIMARCGMRLEERSWWVGTDTRGQNKGEQPWRPLAFNLSSPPRRQRFRRSPPSASRRESPADPSSTHPRRKTSGPASAMITAAARRAMRRSAGQRPSQAATPSPHVTTPTASTARQRAPAMPLSRPRHAPPPSRQPIGERRDSVARPLRRSRHHFARPLPEGFPRVTSLREGGPRGCRGRGPPWGRGAACPRGAQPHRGTVGRPRLPSLPRGCRRDAPLGTDPPRSVPAPLPCTGAVARGRAAAGRPGAGRLLSVPPDPPRQPCPGPSRPSSSPAKQRSRCPAGQLAAGMAQPSAPPPYDDKNPLYPPSAYPQPSHYAGGYPQPGGYPAPAGYAAPGGYGTPGGYPQPGMAMPTMPMRFGDTYGGDGIGGSSPIQTADWDDRKVRHTFIRKVYAIISVQLLVTVGIIAMFTFVSPVRSFVQRNAAIYYASYAVFLVTYLVLVCCQGPRRRFPWNIILLSIFTLAMGFMTGTIASMYRTNAVLIAMIITAIVAIIVTIFCFQTKVDFTSCPGLFCVLGIVVMVTGLVTVIVLSFKYVPWLHMLYAAIGAIAFTLFLAYDTQLVLGNRKNTLSPEEYIYGALTIYTDIIYIFTFLLQIVGRD</sequence>
<evidence type="ECO:0000313" key="8">
    <source>
        <dbReference type="Proteomes" id="UP000694412"/>
    </source>
</evidence>
<dbReference type="CDD" id="cd10428">
    <property type="entry name" value="LFG_like"/>
    <property type="match status" value="1"/>
</dbReference>
<protein>
    <submittedName>
        <fullName evidence="7">Transmembrane BAX inhibitor motif containing 1</fullName>
    </submittedName>
</protein>
<feature type="transmembrane region" description="Helical" evidence="6">
    <location>
        <begin position="572"/>
        <end position="593"/>
    </location>
</feature>
<reference evidence="7" key="1">
    <citation type="submission" date="2015-11" db="EMBL/GenBank/DDBJ databases">
        <authorList>
            <consortium name="International Coturnix japonica Genome Analysis Consortium"/>
            <person name="Warren W."/>
            <person name="Burt D.W."/>
            <person name="Antin P.B."/>
            <person name="Lanford R."/>
            <person name="Gros J."/>
            <person name="Wilson R.K."/>
        </authorList>
    </citation>
    <scope>NUCLEOTIDE SEQUENCE [LARGE SCALE GENOMIC DNA]</scope>
</reference>
<feature type="transmembrane region" description="Helical" evidence="6">
    <location>
        <begin position="422"/>
        <end position="443"/>
    </location>
</feature>
<dbReference type="GO" id="GO:0005794">
    <property type="term" value="C:Golgi apparatus"/>
    <property type="evidence" value="ECO:0007669"/>
    <property type="project" value="TreeGrafter"/>
</dbReference>
<proteinExistence type="predicted"/>
<feature type="compositionally biased region" description="Low complexity" evidence="5">
    <location>
        <begin position="210"/>
        <end position="224"/>
    </location>
</feature>
<keyword evidence="2 6" id="KW-0812">Transmembrane</keyword>
<feature type="compositionally biased region" description="Low complexity" evidence="5">
    <location>
        <begin position="106"/>
        <end position="115"/>
    </location>
</feature>